<name>A0A9N9NC97_9GLOM</name>
<feature type="region of interest" description="Disordered" evidence="1">
    <location>
        <begin position="136"/>
        <end position="157"/>
    </location>
</feature>
<feature type="compositionally biased region" description="Basic and acidic residues" evidence="1">
    <location>
        <begin position="144"/>
        <end position="153"/>
    </location>
</feature>
<proteinExistence type="predicted"/>
<gene>
    <name evidence="2" type="ORF">AMORRO_LOCUS13308</name>
</gene>
<accession>A0A9N9NC97</accession>
<evidence type="ECO:0000313" key="3">
    <source>
        <dbReference type="Proteomes" id="UP000789342"/>
    </source>
</evidence>
<protein>
    <submittedName>
        <fullName evidence="2">4649_t:CDS:1</fullName>
    </submittedName>
</protein>
<evidence type="ECO:0000256" key="1">
    <source>
        <dbReference type="SAM" id="MobiDB-lite"/>
    </source>
</evidence>
<reference evidence="2" key="1">
    <citation type="submission" date="2021-06" db="EMBL/GenBank/DDBJ databases">
        <authorList>
            <person name="Kallberg Y."/>
            <person name="Tangrot J."/>
            <person name="Rosling A."/>
        </authorList>
    </citation>
    <scope>NUCLEOTIDE SEQUENCE</scope>
    <source>
        <strain evidence="2">CL551</strain>
    </source>
</reference>
<organism evidence="2 3">
    <name type="scientific">Acaulospora morrowiae</name>
    <dbReference type="NCBI Taxonomy" id="94023"/>
    <lineage>
        <taxon>Eukaryota</taxon>
        <taxon>Fungi</taxon>
        <taxon>Fungi incertae sedis</taxon>
        <taxon>Mucoromycota</taxon>
        <taxon>Glomeromycotina</taxon>
        <taxon>Glomeromycetes</taxon>
        <taxon>Diversisporales</taxon>
        <taxon>Acaulosporaceae</taxon>
        <taxon>Acaulospora</taxon>
    </lineage>
</organism>
<dbReference type="Proteomes" id="UP000789342">
    <property type="component" value="Unassembled WGS sequence"/>
</dbReference>
<dbReference type="PANTHER" id="PTHR45786">
    <property type="entry name" value="DNA BINDING PROTEIN-LIKE"/>
    <property type="match status" value="1"/>
</dbReference>
<evidence type="ECO:0000313" key="2">
    <source>
        <dbReference type="EMBL" id="CAG8720454.1"/>
    </source>
</evidence>
<dbReference type="PANTHER" id="PTHR45786:SF74">
    <property type="entry name" value="ATP-DEPENDENT DNA HELICASE"/>
    <property type="match status" value="1"/>
</dbReference>
<dbReference type="AlphaFoldDB" id="A0A9N9NC97"/>
<dbReference type="EMBL" id="CAJVPV010022281">
    <property type="protein sequence ID" value="CAG8720454.1"/>
    <property type="molecule type" value="Genomic_DNA"/>
</dbReference>
<feature type="non-terminal residue" evidence="2">
    <location>
        <position position="296"/>
    </location>
</feature>
<feature type="non-terminal residue" evidence="2">
    <location>
        <position position="1"/>
    </location>
</feature>
<dbReference type="OrthoDB" id="1748060at2759"/>
<keyword evidence="3" id="KW-1185">Reference proteome</keyword>
<comment type="caution">
    <text evidence="2">The sequence shown here is derived from an EMBL/GenBank/DDBJ whole genome shotgun (WGS) entry which is preliminary data.</text>
</comment>
<sequence>GYLCPIIHYDHMILDLRDGGYFQEPFIDTLIMHRQNLNKYLNKATVNKNSVISIKKHINYVKELDKPIINETSIESVEHLDYITEPDPSIVIKSSIESIGYMPKLDKHNVEYIGYAPASNKPIVIKSSIESIDSVPELNEPELNESKSNKLESNEPESNELIISNETISNTIESEARKAKTQVNRKRRLECHELGRMDQENTTTEISILIHSDRTQDPGRYGPPTASEVAIIMIDDGHEMKPSSRDILLRLCSGGLQKILEFCSSYDSLHYVLLFPRGDDGWHFDIPLIGAKKRDK</sequence>